<name>A0A673UHN1_SURSU</name>
<dbReference type="PRINTS" id="PR00620">
    <property type="entry name" value="HISTONEH2A"/>
</dbReference>
<dbReference type="InterPro" id="IPR002119">
    <property type="entry name" value="Histone_H2A"/>
</dbReference>
<keyword evidence="1" id="KW-0158">Chromosome</keyword>
<keyword evidence="1" id="KW-0544">Nucleosome core</keyword>
<protein>
    <recommendedName>
        <fullName evidence="1">Histone H2A</fullName>
    </recommendedName>
</protein>
<keyword evidence="1" id="KW-0238">DNA-binding</keyword>
<dbReference type="CDD" id="cd00074">
    <property type="entry name" value="HFD_H2A"/>
    <property type="match status" value="1"/>
</dbReference>
<dbReference type="GO" id="GO:0003677">
    <property type="term" value="F:DNA binding"/>
    <property type="evidence" value="ECO:0007669"/>
    <property type="project" value="UniProtKB-KW"/>
</dbReference>
<comment type="subunit">
    <text evidence="1">The nucleosome is a histone octamer containing two molecules each of H2A, H2B, H3 and H4 assembled in one H3-H4 heterotetramer and two H2A-H2B heterodimers. The octamer wraps approximately 147 bp of DNA.</text>
</comment>
<organism evidence="2 3">
    <name type="scientific">Suricata suricatta</name>
    <name type="common">Meerkat</name>
    <dbReference type="NCBI Taxonomy" id="37032"/>
    <lineage>
        <taxon>Eukaryota</taxon>
        <taxon>Metazoa</taxon>
        <taxon>Chordata</taxon>
        <taxon>Craniata</taxon>
        <taxon>Vertebrata</taxon>
        <taxon>Euteleostomi</taxon>
        <taxon>Mammalia</taxon>
        <taxon>Eutheria</taxon>
        <taxon>Laurasiatheria</taxon>
        <taxon>Carnivora</taxon>
        <taxon>Feliformia</taxon>
        <taxon>Herpestidae</taxon>
        <taxon>Suricata</taxon>
    </lineage>
</organism>
<reference evidence="2" key="2">
    <citation type="submission" date="2025-09" db="UniProtKB">
        <authorList>
            <consortium name="Ensembl"/>
        </authorList>
    </citation>
    <scope>IDENTIFICATION</scope>
</reference>
<dbReference type="OMA" id="CDGRYAQ"/>
<dbReference type="InterPro" id="IPR009072">
    <property type="entry name" value="Histone-fold"/>
</dbReference>
<dbReference type="Gene3D" id="1.10.20.10">
    <property type="entry name" value="Histone, subunit A"/>
    <property type="match status" value="1"/>
</dbReference>
<sequence>MPEKGSLPGPSGVQSRVRSRTARAELSFSVSHVEHVLREDGYSKRLGATTPIFLAAVIQFLTAKVLEQAGIEAQKSGRRRVTPDLLARAVHNHPQLNDLFRSLANSQVDPD</sequence>
<keyword evidence="3" id="KW-1185">Reference proteome</keyword>
<dbReference type="Ensembl" id="ENSSSUT00005023769.1">
    <property type="protein sequence ID" value="ENSSSUP00005020787.1"/>
    <property type="gene ID" value="ENSSSUG00005013480.1"/>
</dbReference>
<dbReference type="SMART" id="SM00414">
    <property type="entry name" value="H2A"/>
    <property type="match status" value="1"/>
</dbReference>
<dbReference type="SUPFAM" id="SSF47113">
    <property type="entry name" value="Histone-fold"/>
    <property type="match status" value="1"/>
</dbReference>
<proteinExistence type="inferred from homology"/>
<evidence type="ECO:0000256" key="1">
    <source>
        <dbReference type="RuleBase" id="RU003767"/>
    </source>
</evidence>
<dbReference type="GO" id="GO:0000786">
    <property type="term" value="C:nucleosome"/>
    <property type="evidence" value="ECO:0007669"/>
    <property type="project" value="UniProtKB-KW"/>
</dbReference>
<comment type="similarity">
    <text evidence="1">Belongs to the histone H2A family.</text>
</comment>
<reference evidence="2" key="1">
    <citation type="submission" date="2025-08" db="UniProtKB">
        <authorList>
            <consortium name="Ensembl"/>
        </authorList>
    </citation>
    <scope>IDENTIFICATION</scope>
</reference>
<comment type="subcellular location">
    <subcellularLocation>
        <location evidence="1">Nucleus</location>
    </subcellularLocation>
</comment>
<dbReference type="GO" id="GO:0030527">
    <property type="term" value="F:structural constituent of chromatin"/>
    <property type="evidence" value="ECO:0007669"/>
    <property type="project" value="InterPro"/>
</dbReference>
<dbReference type="GO" id="GO:0005634">
    <property type="term" value="C:nucleus"/>
    <property type="evidence" value="ECO:0007669"/>
    <property type="project" value="UniProtKB-SubCell"/>
</dbReference>
<evidence type="ECO:0000313" key="3">
    <source>
        <dbReference type="Proteomes" id="UP000472268"/>
    </source>
</evidence>
<accession>A0A673UHN1</accession>
<keyword evidence="1" id="KW-0539">Nucleus</keyword>
<dbReference type="Proteomes" id="UP000472268">
    <property type="component" value="Unplaced"/>
</dbReference>
<dbReference type="GO" id="GO:0046982">
    <property type="term" value="F:protein heterodimerization activity"/>
    <property type="evidence" value="ECO:0007669"/>
    <property type="project" value="InterPro"/>
</dbReference>
<evidence type="ECO:0000313" key="2">
    <source>
        <dbReference type="Ensembl" id="ENSSSUP00005020787.1"/>
    </source>
</evidence>
<dbReference type="PANTHER" id="PTHR23430">
    <property type="entry name" value="HISTONE H2A"/>
    <property type="match status" value="1"/>
</dbReference>
<dbReference type="AlphaFoldDB" id="A0A673UHN1"/>